<evidence type="ECO:0000256" key="16">
    <source>
        <dbReference type="ARBA" id="ARBA00023170"/>
    </source>
</evidence>
<evidence type="ECO:0000256" key="18">
    <source>
        <dbReference type="ARBA" id="ARBA00047899"/>
    </source>
</evidence>
<evidence type="ECO:0000256" key="19">
    <source>
        <dbReference type="ARBA" id="ARBA00048679"/>
    </source>
</evidence>
<dbReference type="FunFam" id="3.30.200.20:FF:000015">
    <property type="entry name" value="Somatic embryogenesis receptor kinase 1"/>
    <property type="match status" value="1"/>
</dbReference>
<dbReference type="EMBL" id="AUSU01007913">
    <property type="protein sequence ID" value="EPS59992.1"/>
    <property type="molecule type" value="Genomic_DNA"/>
</dbReference>
<feature type="non-terminal residue" evidence="23">
    <location>
        <position position="1"/>
    </location>
</feature>
<dbReference type="FunFam" id="3.80.10.10:FF:000111">
    <property type="entry name" value="LRR receptor-like serine/threonine-protein kinase ERECTA"/>
    <property type="match status" value="1"/>
</dbReference>
<keyword evidence="24" id="KW-1185">Reference proteome</keyword>
<evidence type="ECO:0000256" key="17">
    <source>
        <dbReference type="ARBA" id="ARBA00023180"/>
    </source>
</evidence>
<dbReference type="GO" id="GO:0005524">
    <property type="term" value="F:ATP binding"/>
    <property type="evidence" value="ECO:0007669"/>
    <property type="project" value="UniProtKB-UniRule"/>
</dbReference>
<keyword evidence="6" id="KW-0433">Leucine-rich repeat</keyword>
<evidence type="ECO:0000256" key="1">
    <source>
        <dbReference type="ARBA" id="ARBA00004479"/>
    </source>
</evidence>
<sequence length="542" mass="59604">VPSLSLSGVLSPAVSNLTNLQSLLLQNNDLSGPIPDTIGNLKLLQALDLSNNQLTGEIPESLGNLMNLNYMRLNNNNLSGSCPESLSNIRGLSFLDLSFNNLSGPIPSVSARTFDIDGNPLICNEAQSKCSVEQQQQQQQSLAAVSLKKSGEKKEVVIAMAVSCLGVISIMVVVGFLIWWRKRPNQQIFFETTDCEVNLGHLRKYTLRELKLATDSFNPRNVVGKGGSGVVYKGRLQDGEVVAVKCLRGDHNGGNETQFRTEVKLIGLAVHRNLLRLLGFCSAENERILVYPYMPNGSVASRLKDEENGRPVLAWSRRKRIAVGTARGLAYLHEQCDPKVIHRDVKAANILLDQEFEAVVGDFGLAKLLDHRDSHVTTAVRGTVGHIAPEYLSTGQSSEKTDVYGFGILLLELITGQKAVELAQQVSHKGAILDLMKKLYEEGELGVMVDKSLMNEFDPKELQEMTLVALLCTQVNPMNRPRMFQVLRMLEGDGIVEKWDKSLEIGTSITTQSSDLPPPLIYGDYVQESSHVVEAMELSGPR</sequence>
<dbReference type="Pfam" id="PF00069">
    <property type="entry name" value="Pkinase"/>
    <property type="match status" value="1"/>
</dbReference>
<comment type="catalytic activity">
    <reaction evidence="19">
        <text>L-seryl-[protein] + ATP = O-phospho-L-seryl-[protein] + ADP + H(+)</text>
        <dbReference type="Rhea" id="RHEA:17989"/>
        <dbReference type="Rhea" id="RHEA-COMP:9863"/>
        <dbReference type="Rhea" id="RHEA-COMP:11604"/>
        <dbReference type="ChEBI" id="CHEBI:15378"/>
        <dbReference type="ChEBI" id="CHEBI:29999"/>
        <dbReference type="ChEBI" id="CHEBI:30616"/>
        <dbReference type="ChEBI" id="CHEBI:83421"/>
        <dbReference type="ChEBI" id="CHEBI:456216"/>
        <dbReference type="EC" id="2.7.11.1"/>
    </reaction>
</comment>
<proteinExistence type="inferred from homology"/>
<dbReference type="Pfam" id="PF00560">
    <property type="entry name" value="LRR_1"/>
    <property type="match status" value="4"/>
</dbReference>
<evidence type="ECO:0000259" key="22">
    <source>
        <dbReference type="PROSITE" id="PS50011"/>
    </source>
</evidence>
<dbReference type="InterPro" id="IPR017441">
    <property type="entry name" value="Protein_kinase_ATP_BS"/>
</dbReference>
<comment type="similarity">
    <text evidence="3">Belongs to the RLP family.</text>
</comment>
<evidence type="ECO:0000256" key="6">
    <source>
        <dbReference type="ARBA" id="ARBA00022614"/>
    </source>
</evidence>
<evidence type="ECO:0000256" key="4">
    <source>
        <dbReference type="ARBA" id="ARBA00012513"/>
    </source>
</evidence>
<comment type="subcellular location">
    <subcellularLocation>
        <location evidence="1">Membrane</location>
        <topology evidence="1">Single-pass type I membrane protein</topology>
    </subcellularLocation>
</comment>
<feature type="binding site" evidence="20">
    <location>
        <position position="245"/>
    </location>
    <ligand>
        <name>ATP</name>
        <dbReference type="ChEBI" id="CHEBI:30616"/>
    </ligand>
</feature>
<protein>
    <recommendedName>
        <fullName evidence="4">non-specific serine/threonine protein kinase</fullName>
        <ecNumber evidence="4">2.7.11.1</ecNumber>
    </recommendedName>
</protein>
<evidence type="ECO:0000256" key="15">
    <source>
        <dbReference type="ARBA" id="ARBA00023136"/>
    </source>
</evidence>
<evidence type="ECO:0000256" key="9">
    <source>
        <dbReference type="ARBA" id="ARBA00022729"/>
    </source>
</evidence>
<dbReference type="PROSITE" id="PS00108">
    <property type="entry name" value="PROTEIN_KINASE_ST"/>
    <property type="match status" value="1"/>
</dbReference>
<dbReference type="PROSITE" id="PS00107">
    <property type="entry name" value="PROTEIN_KINASE_ATP"/>
    <property type="match status" value="1"/>
</dbReference>
<dbReference type="FunFam" id="1.10.510.10:FF:000016">
    <property type="entry name" value="Somatic embryogenesis receptor-like kinase 1"/>
    <property type="match status" value="1"/>
</dbReference>
<evidence type="ECO:0000256" key="3">
    <source>
        <dbReference type="ARBA" id="ARBA00009592"/>
    </source>
</evidence>
<feature type="domain" description="Protein kinase" evidence="22">
    <location>
        <begin position="217"/>
        <end position="496"/>
    </location>
</feature>
<dbReference type="InterPro" id="IPR001611">
    <property type="entry name" value="Leu-rich_rpt"/>
</dbReference>
<dbReference type="GO" id="GO:0016020">
    <property type="term" value="C:membrane"/>
    <property type="evidence" value="ECO:0007669"/>
    <property type="project" value="UniProtKB-SubCell"/>
</dbReference>
<evidence type="ECO:0000256" key="20">
    <source>
        <dbReference type="PROSITE-ProRule" id="PRU10141"/>
    </source>
</evidence>
<dbReference type="SUPFAM" id="SSF56112">
    <property type="entry name" value="Protein kinase-like (PK-like)"/>
    <property type="match status" value="1"/>
</dbReference>
<keyword evidence="17" id="KW-0325">Glycoprotein</keyword>
<evidence type="ECO:0000256" key="5">
    <source>
        <dbReference type="ARBA" id="ARBA00022527"/>
    </source>
</evidence>
<keyword evidence="13 20" id="KW-0067">ATP-binding</keyword>
<dbReference type="InterPro" id="IPR000719">
    <property type="entry name" value="Prot_kinase_dom"/>
</dbReference>
<dbReference type="PROSITE" id="PS50011">
    <property type="entry name" value="PROTEIN_KINASE_DOM"/>
    <property type="match status" value="1"/>
</dbReference>
<keyword evidence="8 21" id="KW-0812">Transmembrane</keyword>
<name>S8DKG3_9LAMI</name>
<feature type="transmembrane region" description="Helical" evidence="21">
    <location>
        <begin position="156"/>
        <end position="180"/>
    </location>
</feature>
<dbReference type="Gene3D" id="3.80.10.10">
    <property type="entry name" value="Ribonuclease Inhibitor"/>
    <property type="match status" value="1"/>
</dbReference>
<evidence type="ECO:0000256" key="8">
    <source>
        <dbReference type="ARBA" id="ARBA00022692"/>
    </source>
</evidence>
<dbReference type="InterPro" id="IPR051824">
    <property type="entry name" value="LRR_Rcpt-Like_S/T_Kinase"/>
</dbReference>
<dbReference type="PRINTS" id="PR00019">
    <property type="entry name" value="LEURICHRPT"/>
</dbReference>
<dbReference type="Gene3D" id="3.30.200.20">
    <property type="entry name" value="Phosphorylase Kinase, domain 1"/>
    <property type="match status" value="1"/>
</dbReference>
<evidence type="ECO:0000256" key="14">
    <source>
        <dbReference type="ARBA" id="ARBA00022989"/>
    </source>
</evidence>
<keyword evidence="9" id="KW-0732">Signal</keyword>
<dbReference type="OrthoDB" id="749055at2759"/>
<dbReference type="SUPFAM" id="SSF52058">
    <property type="entry name" value="L domain-like"/>
    <property type="match status" value="1"/>
</dbReference>
<keyword evidence="5" id="KW-0723">Serine/threonine-protein kinase</keyword>
<keyword evidence="11 20" id="KW-0547">Nucleotide-binding</keyword>
<evidence type="ECO:0000256" key="2">
    <source>
        <dbReference type="ARBA" id="ARBA00008684"/>
    </source>
</evidence>
<dbReference type="InterPro" id="IPR032675">
    <property type="entry name" value="LRR_dom_sf"/>
</dbReference>
<evidence type="ECO:0000313" key="23">
    <source>
        <dbReference type="EMBL" id="EPS59992.1"/>
    </source>
</evidence>
<comment type="catalytic activity">
    <reaction evidence="18">
        <text>L-threonyl-[protein] + ATP = O-phospho-L-threonyl-[protein] + ADP + H(+)</text>
        <dbReference type="Rhea" id="RHEA:46608"/>
        <dbReference type="Rhea" id="RHEA-COMP:11060"/>
        <dbReference type="Rhea" id="RHEA-COMP:11605"/>
        <dbReference type="ChEBI" id="CHEBI:15378"/>
        <dbReference type="ChEBI" id="CHEBI:30013"/>
        <dbReference type="ChEBI" id="CHEBI:30616"/>
        <dbReference type="ChEBI" id="CHEBI:61977"/>
        <dbReference type="ChEBI" id="CHEBI:456216"/>
        <dbReference type="EC" id="2.7.11.1"/>
    </reaction>
</comment>
<keyword evidence="7" id="KW-0808">Transferase</keyword>
<dbReference type="Gene3D" id="1.10.510.10">
    <property type="entry name" value="Transferase(Phosphotransferase) domain 1"/>
    <property type="match status" value="1"/>
</dbReference>
<evidence type="ECO:0000313" key="24">
    <source>
        <dbReference type="Proteomes" id="UP000015453"/>
    </source>
</evidence>
<gene>
    <name evidence="23" type="ORF">M569_14812</name>
</gene>
<dbReference type="EC" id="2.7.11.1" evidence="4"/>
<keyword evidence="15 21" id="KW-0472">Membrane</keyword>
<accession>S8DKG3</accession>
<comment type="similarity">
    <text evidence="2">Belongs to the protein kinase superfamily. Ser/Thr protein kinase family.</text>
</comment>
<evidence type="ECO:0000256" key="10">
    <source>
        <dbReference type="ARBA" id="ARBA00022737"/>
    </source>
</evidence>
<reference evidence="23 24" key="1">
    <citation type="journal article" date="2013" name="BMC Genomics">
        <title>The miniature genome of a carnivorous plant Genlisea aurea contains a low number of genes and short non-coding sequences.</title>
        <authorList>
            <person name="Leushkin E.V."/>
            <person name="Sutormin R.A."/>
            <person name="Nabieva E.R."/>
            <person name="Penin A.A."/>
            <person name="Kondrashov A.S."/>
            <person name="Logacheva M.D."/>
        </authorList>
    </citation>
    <scope>NUCLEOTIDE SEQUENCE [LARGE SCALE GENOMIC DNA]</scope>
</reference>
<keyword evidence="10" id="KW-0677">Repeat</keyword>
<evidence type="ECO:0000256" key="7">
    <source>
        <dbReference type="ARBA" id="ARBA00022679"/>
    </source>
</evidence>
<dbReference type="Proteomes" id="UP000015453">
    <property type="component" value="Unassembled WGS sequence"/>
</dbReference>
<evidence type="ECO:0000256" key="11">
    <source>
        <dbReference type="ARBA" id="ARBA00022741"/>
    </source>
</evidence>
<dbReference type="GO" id="GO:0004674">
    <property type="term" value="F:protein serine/threonine kinase activity"/>
    <property type="evidence" value="ECO:0007669"/>
    <property type="project" value="UniProtKB-KW"/>
</dbReference>
<comment type="caution">
    <text evidence="23">The sequence shown here is derived from an EMBL/GenBank/DDBJ whole genome shotgun (WGS) entry which is preliminary data.</text>
</comment>
<evidence type="ECO:0000256" key="12">
    <source>
        <dbReference type="ARBA" id="ARBA00022777"/>
    </source>
</evidence>
<keyword evidence="12" id="KW-0418">Kinase</keyword>
<keyword evidence="14 21" id="KW-1133">Transmembrane helix</keyword>
<dbReference type="AlphaFoldDB" id="S8DKG3"/>
<organism evidence="23 24">
    <name type="scientific">Genlisea aurea</name>
    <dbReference type="NCBI Taxonomy" id="192259"/>
    <lineage>
        <taxon>Eukaryota</taxon>
        <taxon>Viridiplantae</taxon>
        <taxon>Streptophyta</taxon>
        <taxon>Embryophyta</taxon>
        <taxon>Tracheophyta</taxon>
        <taxon>Spermatophyta</taxon>
        <taxon>Magnoliopsida</taxon>
        <taxon>eudicotyledons</taxon>
        <taxon>Gunneridae</taxon>
        <taxon>Pentapetalae</taxon>
        <taxon>asterids</taxon>
        <taxon>lamiids</taxon>
        <taxon>Lamiales</taxon>
        <taxon>Lentibulariaceae</taxon>
        <taxon>Genlisea</taxon>
    </lineage>
</organism>
<keyword evidence="16" id="KW-0675">Receptor</keyword>
<dbReference type="PANTHER" id="PTHR48006:SF90">
    <property type="entry name" value="PROTEIN KINASE DOMAIN-CONTAINING PROTEIN"/>
    <property type="match status" value="1"/>
</dbReference>
<dbReference type="PANTHER" id="PTHR48006">
    <property type="entry name" value="LEUCINE-RICH REPEAT-CONTAINING PROTEIN DDB_G0281931-RELATED"/>
    <property type="match status" value="1"/>
</dbReference>
<evidence type="ECO:0000256" key="21">
    <source>
        <dbReference type="SAM" id="Phobius"/>
    </source>
</evidence>
<evidence type="ECO:0000256" key="13">
    <source>
        <dbReference type="ARBA" id="ARBA00022840"/>
    </source>
</evidence>
<dbReference type="InterPro" id="IPR011009">
    <property type="entry name" value="Kinase-like_dom_sf"/>
</dbReference>
<dbReference type="InterPro" id="IPR008271">
    <property type="entry name" value="Ser/Thr_kinase_AS"/>
</dbReference>
<dbReference type="SMART" id="SM00220">
    <property type="entry name" value="S_TKc"/>
    <property type="match status" value="1"/>
</dbReference>